<name>F9FY59_FUSOF</name>
<dbReference type="EMBL" id="AFQF01002873">
    <property type="protein sequence ID" value="EGU78150.1"/>
    <property type="molecule type" value="Genomic_DNA"/>
</dbReference>
<proteinExistence type="predicted"/>
<evidence type="ECO:0000313" key="2">
    <source>
        <dbReference type="EMBL" id="EGU78150.1"/>
    </source>
</evidence>
<protein>
    <submittedName>
        <fullName evidence="2">Uncharacterized protein</fullName>
    </submittedName>
</protein>
<accession>F9FY59</accession>
<gene>
    <name evidence="2" type="ORF">FOXB_11341</name>
</gene>
<feature type="region of interest" description="Disordered" evidence="1">
    <location>
        <begin position="61"/>
        <end position="103"/>
    </location>
</feature>
<comment type="caution">
    <text evidence="2">The sequence shown here is derived from an EMBL/GenBank/DDBJ whole genome shotgun (WGS) entry which is preliminary data.</text>
</comment>
<evidence type="ECO:0000256" key="1">
    <source>
        <dbReference type="SAM" id="MobiDB-lite"/>
    </source>
</evidence>
<organism evidence="2">
    <name type="scientific">Fusarium oxysporum (strain Fo5176)</name>
    <name type="common">Fusarium vascular wilt</name>
    <dbReference type="NCBI Taxonomy" id="660025"/>
    <lineage>
        <taxon>Eukaryota</taxon>
        <taxon>Fungi</taxon>
        <taxon>Dikarya</taxon>
        <taxon>Ascomycota</taxon>
        <taxon>Pezizomycotina</taxon>
        <taxon>Sordariomycetes</taxon>
        <taxon>Hypocreomycetidae</taxon>
        <taxon>Hypocreales</taxon>
        <taxon>Nectriaceae</taxon>
        <taxon>Fusarium</taxon>
        <taxon>Fusarium oxysporum species complex</taxon>
    </lineage>
</organism>
<dbReference type="AlphaFoldDB" id="F9FY59"/>
<reference evidence="2" key="1">
    <citation type="journal article" date="2012" name="Mol. Plant Microbe Interact.">
        <title>A highly conserved effector in Fusarium oxysporum is required for full virulence on Arabidopsis.</title>
        <authorList>
            <person name="Thatcher L.F."/>
            <person name="Gardiner D.M."/>
            <person name="Kazan K."/>
            <person name="Manners J."/>
        </authorList>
    </citation>
    <scope>NUCLEOTIDE SEQUENCE [LARGE SCALE GENOMIC DNA]</scope>
    <source>
        <strain evidence="2">Fo5176</strain>
    </source>
</reference>
<sequence>MRMKQLPSSLKLHVNHCNLLSKTQLCCPMQAQTANRIVIRLSPFSTPSTTISSCHSATLYARHPEHEADAPEEEEEEEEEEEDDDLDEIEIDSGHPPGDEENF</sequence>
<feature type="compositionally biased region" description="Acidic residues" evidence="1">
    <location>
        <begin position="70"/>
        <end position="91"/>
    </location>
</feature>